<sequence length="35" mass="4034">MTLSAEESHLESFVVRENNQLTVEMKLSADLLRLE</sequence>
<organism evidence="1">
    <name type="scientific">Candidatus Enterococcus clewellii</name>
    <dbReference type="NCBI Taxonomy" id="1834193"/>
    <lineage>
        <taxon>Bacteria</taxon>
        <taxon>Bacillati</taxon>
        <taxon>Bacillota</taxon>
        <taxon>Bacilli</taxon>
        <taxon>Lactobacillales</taxon>
        <taxon>Enterococcaceae</taxon>
        <taxon>Enterococcus</taxon>
    </lineage>
</organism>
<proteinExistence type="predicted"/>
<dbReference type="AlphaFoldDB" id="A0A242K787"/>
<keyword evidence="3" id="KW-1185">Reference proteome</keyword>
<reference evidence="2" key="3">
    <citation type="submission" date="2024-03" db="EMBL/GenBank/DDBJ databases">
        <title>The Genome Sequence of Enterococcus sp. DIV0242b.</title>
        <authorList>
            <consortium name="The Broad Institute Genomics Platform"/>
            <consortium name="The Broad Institute Microbial Omics Core"/>
            <consortium name="The Broad Institute Genomic Center for Infectious Diseases"/>
            <person name="Earl A."/>
            <person name="Manson A."/>
            <person name="Gilmore M."/>
            <person name="Schwartman J."/>
            <person name="Shea T."/>
            <person name="Abouelleil A."/>
            <person name="Cao P."/>
            <person name="Chapman S."/>
            <person name="Cusick C."/>
            <person name="Young S."/>
            <person name="Neafsey D."/>
            <person name="Nusbaum C."/>
            <person name="Birren B."/>
        </authorList>
    </citation>
    <scope>NUCLEOTIDE SEQUENCE</scope>
    <source>
        <strain evidence="2">9E7_DIV0242</strain>
    </source>
</reference>
<reference evidence="2" key="2">
    <citation type="submission" date="2017-05" db="EMBL/GenBank/DDBJ databases">
        <authorList>
            <consortium name="The Broad Institute Genomics Platform"/>
            <consortium name="The Broad Institute Genomic Center for Infectious Diseases"/>
            <person name="Earl A."/>
            <person name="Manson A."/>
            <person name="Schwartman J."/>
            <person name="Gilmore M."/>
            <person name="Abouelleil A."/>
            <person name="Cao P."/>
            <person name="Chapman S."/>
            <person name="Cusick C."/>
            <person name="Shea T."/>
            <person name="Young S."/>
            <person name="Neafsey D."/>
            <person name="Nusbaum C."/>
            <person name="Birren B."/>
        </authorList>
    </citation>
    <scope>NUCLEOTIDE SEQUENCE</scope>
    <source>
        <strain evidence="2">9E7_DIV0242</strain>
    </source>
</reference>
<dbReference type="EMBL" id="NGMM01000003">
    <property type="protein sequence ID" value="OTP16086.1"/>
    <property type="molecule type" value="Genomic_DNA"/>
</dbReference>
<reference evidence="1" key="1">
    <citation type="submission" date="2017-05" db="EMBL/GenBank/DDBJ databases">
        <title>The Genome Sequence of Enterococcus sp. 9E7_DIV0242.</title>
        <authorList>
            <consortium name="The Broad Institute Genomics Platform"/>
            <consortium name="The Broad Institute Genomic Center for Infectious Diseases"/>
            <person name="Earl A."/>
            <person name="Manson A."/>
            <person name="Schwartman J."/>
            <person name="Gilmore M."/>
            <person name="Abouelleil A."/>
            <person name="Cao P."/>
            <person name="Chapman S."/>
            <person name="Cusick C."/>
            <person name="Shea T."/>
            <person name="Young S."/>
            <person name="Neafsey D."/>
            <person name="Nusbaum C."/>
            <person name="Birren B."/>
        </authorList>
    </citation>
    <scope>NUCLEOTIDE SEQUENCE [LARGE SCALE GENOMIC DNA]</scope>
    <source>
        <strain evidence="1">9E7_DIV0242</strain>
    </source>
</reference>
<gene>
    <name evidence="1" type="ORF">A5888_002300</name>
    <name evidence="2" type="ORF">A5888_004177</name>
</gene>
<dbReference type="EMBL" id="CP147247">
    <property type="protein sequence ID" value="WYJ92404.1"/>
    <property type="molecule type" value="Genomic_DNA"/>
</dbReference>
<dbReference type="Proteomes" id="UP000195141">
    <property type="component" value="Chromosome"/>
</dbReference>
<protein>
    <submittedName>
        <fullName evidence="1">Uncharacterized protein</fullName>
    </submittedName>
</protein>
<evidence type="ECO:0000313" key="1">
    <source>
        <dbReference type="EMBL" id="OTP16086.1"/>
    </source>
</evidence>
<evidence type="ECO:0000313" key="3">
    <source>
        <dbReference type="Proteomes" id="UP000195141"/>
    </source>
</evidence>
<name>A0A242K787_9ENTE</name>
<evidence type="ECO:0000313" key="2">
    <source>
        <dbReference type="EMBL" id="WYJ92404.1"/>
    </source>
</evidence>
<accession>A0A242K787</accession>